<dbReference type="Pfam" id="PF08448">
    <property type="entry name" value="PAS_4"/>
    <property type="match status" value="1"/>
</dbReference>
<evidence type="ECO:0000259" key="1">
    <source>
        <dbReference type="PROSITE" id="PS50883"/>
    </source>
</evidence>
<dbReference type="Proteomes" id="UP001222770">
    <property type="component" value="Unassembled WGS sequence"/>
</dbReference>
<dbReference type="Pfam" id="PF00990">
    <property type="entry name" value="GGDEF"/>
    <property type="match status" value="1"/>
</dbReference>
<dbReference type="Pfam" id="PF01590">
    <property type="entry name" value="GAF"/>
    <property type="match status" value="1"/>
</dbReference>
<dbReference type="SMART" id="SM00267">
    <property type="entry name" value="GGDEF"/>
    <property type="match status" value="1"/>
</dbReference>
<dbReference type="InterPro" id="IPR001633">
    <property type="entry name" value="EAL_dom"/>
</dbReference>
<dbReference type="InterPro" id="IPR003018">
    <property type="entry name" value="GAF"/>
</dbReference>
<dbReference type="InterPro" id="IPR035919">
    <property type="entry name" value="EAL_sf"/>
</dbReference>
<dbReference type="InterPro" id="IPR000014">
    <property type="entry name" value="PAS"/>
</dbReference>
<dbReference type="InterPro" id="IPR035965">
    <property type="entry name" value="PAS-like_dom_sf"/>
</dbReference>
<name>A0ABT6CEC5_9SPHN</name>
<evidence type="ECO:0000313" key="3">
    <source>
        <dbReference type="EMBL" id="MDF8332274.1"/>
    </source>
</evidence>
<dbReference type="SUPFAM" id="SSF55073">
    <property type="entry name" value="Nucleotide cyclase"/>
    <property type="match status" value="1"/>
</dbReference>
<comment type="caution">
    <text evidence="3">The sequence shown here is derived from an EMBL/GenBank/DDBJ whole genome shotgun (WGS) entry which is preliminary data.</text>
</comment>
<dbReference type="PANTHER" id="PTHR44757">
    <property type="entry name" value="DIGUANYLATE CYCLASE DGCP"/>
    <property type="match status" value="1"/>
</dbReference>
<dbReference type="PROSITE" id="PS50883">
    <property type="entry name" value="EAL"/>
    <property type="match status" value="1"/>
</dbReference>
<dbReference type="Pfam" id="PF00563">
    <property type="entry name" value="EAL"/>
    <property type="match status" value="1"/>
</dbReference>
<dbReference type="Gene3D" id="3.30.450.40">
    <property type="match status" value="1"/>
</dbReference>
<dbReference type="SUPFAM" id="SSF55785">
    <property type="entry name" value="PYP-like sensor domain (PAS domain)"/>
    <property type="match status" value="1"/>
</dbReference>
<dbReference type="PANTHER" id="PTHR44757:SF2">
    <property type="entry name" value="BIOFILM ARCHITECTURE MAINTENANCE PROTEIN MBAA"/>
    <property type="match status" value="1"/>
</dbReference>
<accession>A0ABT6CEC5</accession>
<gene>
    <name evidence="3" type="ORF">POM99_03600</name>
</gene>
<dbReference type="SMART" id="SM00052">
    <property type="entry name" value="EAL"/>
    <property type="match status" value="1"/>
</dbReference>
<dbReference type="PROSITE" id="PS50887">
    <property type="entry name" value="GGDEF"/>
    <property type="match status" value="1"/>
</dbReference>
<dbReference type="Gene3D" id="3.30.70.270">
    <property type="match status" value="1"/>
</dbReference>
<dbReference type="NCBIfam" id="TIGR00229">
    <property type="entry name" value="sensory_box"/>
    <property type="match status" value="1"/>
</dbReference>
<evidence type="ECO:0000313" key="4">
    <source>
        <dbReference type="Proteomes" id="UP001222770"/>
    </source>
</evidence>
<feature type="domain" description="EAL" evidence="1">
    <location>
        <begin position="469"/>
        <end position="722"/>
    </location>
</feature>
<dbReference type="InterPro" id="IPR029016">
    <property type="entry name" value="GAF-like_dom_sf"/>
</dbReference>
<dbReference type="InterPro" id="IPR029787">
    <property type="entry name" value="Nucleotide_cyclase"/>
</dbReference>
<sequence>MRCPDRSPDEPGRLRALAEYSIDEADGLPSLDAIVDMAARLFGCPAAAVNMVGEERVFLASSFGIEGDFDHSRDASFCAHAINQTEVMVVEDARSDPRFNDNPLVSAGMIRFYAGIALRAPSGHALGALCVIDTQPHEGFTPPDRERLAALARLVSDKLELRRLEVAAQGGADPFRTMASTSSGAILSCDEAGLITSANTAACALFGHGEEALRDRPVEQLFAAADGALVHHGLDQARNGTLPITQGTIVTAIGPGGLPFKAELHFSHWHEETPEGERIHFGLVVDDLTFRLREDEALHRLTYYDPLTGLPNRALLMQHLEAAFAARQPVGLIVADLSGFTDINNTMGHAAGDDVLRQAAARIRDAAGPDAHLARLGGDEFAAMLPLRDPLTLGAAARAINRALARPMLAGDGEVRVGSDCGMAMAPDHADTPDELMGNAELALLQARKGGHNEAAMFAAHMRASAVARRMVEADLITALEHGQLELFYQPQVSLHSAELTGAEALIRWRHPAHGLLDPAAFLPAVEAGPLALPVAQWVLDTACAQAAEWREADPDFRMSVNLSASQFREGDLASAVRDVLERHRLPAEALELEITENIILDGQDSVLDQLRPLRAMGVHLSFDDFGTGFASLTMLRDFPVGLLKIDRSFIQSMQSSPRDRTIVTGVIRLARELGLEVIAEGVETKSAAQFLRRHFCDKAQGFLFGAPCPAAAFAQQHLNIGPRRPRLVRG</sequence>
<dbReference type="SUPFAM" id="SSF141868">
    <property type="entry name" value="EAL domain-like"/>
    <property type="match status" value="1"/>
</dbReference>
<dbReference type="RefSeq" id="WP_277275440.1">
    <property type="nucleotide sequence ID" value="NZ_JAROCY010000003.1"/>
</dbReference>
<dbReference type="CDD" id="cd01948">
    <property type="entry name" value="EAL"/>
    <property type="match status" value="1"/>
</dbReference>
<dbReference type="InterPro" id="IPR043128">
    <property type="entry name" value="Rev_trsase/Diguanyl_cyclase"/>
</dbReference>
<feature type="domain" description="GGDEF" evidence="2">
    <location>
        <begin position="328"/>
        <end position="460"/>
    </location>
</feature>
<proteinExistence type="predicted"/>
<dbReference type="CDD" id="cd00130">
    <property type="entry name" value="PAS"/>
    <property type="match status" value="1"/>
</dbReference>
<dbReference type="SUPFAM" id="SSF55781">
    <property type="entry name" value="GAF domain-like"/>
    <property type="match status" value="1"/>
</dbReference>
<dbReference type="SMART" id="SM00091">
    <property type="entry name" value="PAS"/>
    <property type="match status" value="1"/>
</dbReference>
<dbReference type="NCBIfam" id="TIGR00254">
    <property type="entry name" value="GGDEF"/>
    <property type="match status" value="1"/>
</dbReference>
<organism evidence="3 4">
    <name type="scientific">Novosphingobium cyanobacteriorum</name>
    <dbReference type="NCBI Taxonomy" id="3024215"/>
    <lineage>
        <taxon>Bacteria</taxon>
        <taxon>Pseudomonadati</taxon>
        <taxon>Pseudomonadota</taxon>
        <taxon>Alphaproteobacteria</taxon>
        <taxon>Sphingomonadales</taxon>
        <taxon>Sphingomonadaceae</taxon>
        <taxon>Novosphingobium</taxon>
    </lineage>
</organism>
<dbReference type="Gene3D" id="3.30.450.20">
    <property type="entry name" value="PAS domain"/>
    <property type="match status" value="1"/>
</dbReference>
<dbReference type="Gene3D" id="3.20.20.450">
    <property type="entry name" value="EAL domain"/>
    <property type="match status" value="1"/>
</dbReference>
<dbReference type="EMBL" id="JAROCY010000003">
    <property type="protein sequence ID" value="MDF8332274.1"/>
    <property type="molecule type" value="Genomic_DNA"/>
</dbReference>
<dbReference type="SMART" id="SM00065">
    <property type="entry name" value="GAF"/>
    <property type="match status" value="1"/>
</dbReference>
<dbReference type="InterPro" id="IPR013656">
    <property type="entry name" value="PAS_4"/>
</dbReference>
<dbReference type="CDD" id="cd01949">
    <property type="entry name" value="GGDEF"/>
    <property type="match status" value="1"/>
</dbReference>
<dbReference type="InterPro" id="IPR052155">
    <property type="entry name" value="Biofilm_reg_signaling"/>
</dbReference>
<reference evidence="3 4" key="1">
    <citation type="submission" date="2023-03" db="EMBL/GenBank/DDBJ databases">
        <title>Novosphingobium cyanobacteriorum sp. nov., isolated from a eutrophic reservoir during the Microcystis bloom period.</title>
        <authorList>
            <person name="Kang M."/>
            <person name="Le V."/>
            <person name="Ko S.-R."/>
            <person name="Lee S.-A."/>
            <person name="Ahn C.-Y."/>
        </authorList>
    </citation>
    <scope>NUCLEOTIDE SEQUENCE [LARGE SCALE GENOMIC DNA]</scope>
    <source>
        <strain evidence="3 4">HBC54</strain>
    </source>
</reference>
<evidence type="ECO:0000259" key="2">
    <source>
        <dbReference type="PROSITE" id="PS50887"/>
    </source>
</evidence>
<dbReference type="InterPro" id="IPR000160">
    <property type="entry name" value="GGDEF_dom"/>
</dbReference>
<keyword evidence="4" id="KW-1185">Reference proteome</keyword>
<protein>
    <submittedName>
        <fullName evidence="3">EAL domain-containing protein</fullName>
    </submittedName>
</protein>